<evidence type="ECO:0000256" key="1">
    <source>
        <dbReference type="ARBA" id="ARBA00006767"/>
    </source>
</evidence>
<dbReference type="NCBIfam" id="NF004952">
    <property type="entry name" value="PRK06299.1-2"/>
    <property type="match status" value="1"/>
</dbReference>
<evidence type="ECO:0000256" key="6">
    <source>
        <dbReference type="ARBA" id="ARBA00025604"/>
    </source>
</evidence>
<dbReference type="CDD" id="cd05687">
    <property type="entry name" value="S1_RPS1_repeat_ec1_hs1"/>
    <property type="match status" value="1"/>
</dbReference>
<keyword evidence="10" id="KW-1185">Reference proteome</keyword>
<feature type="domain" description="S1 motif" evidence="8">
    <location>
        <begin position="112"/>
        <end position="178"/>
    </location>
</feature>
<dbReference type="InterPro" id="IPR000110">
    <property type="entry name" value="Ribosomal_bS1"/>
</dbReference>
<proteinExistence type="inferred from homology"/>
<evidence type="ECO:0000259" key="8">
    <source>
        <dbReference type="PROSITE" id="PS50126"/>
    </source>
</evidence>
<feature type="domain" description="S1 motif" evidence="8">
    <location>
        <begin position="199"/>
        <end position="267"/>
    </location>
</feature>
<evidence type="ECO:0000313" key="10">
    <source>
        <dbReference type="Proteomes" id="UP001596152"/>
    </source>
</evidence>
<reference evidence="10" key="1">
    <citation type="journal article" date="2019" name="Int. J. Syst. Evol. Microbiol.">
        <title>The Global Catalogue of Microorganisms (GCM) 10K type strain sequencing project: providing services to taxonomists for standard genome sequencing and annotation.</title>
        <authorList>
            <consortium name="The Broad Institute Genomics Platform"/>
            <consortium name="The Broad Institute Genome Sequencing Center for Infectious Disease"/>
            <person name="Wu L."/>
            <person name="Ma J."/>
        </authorList>
    </citation>
    <scope>NUCLEOTIDE SEQUENCE [LARGE SCALE GENOMIC DNA]</scope>
    <source>
        <strain evidence="10">JCM 12125</strain>
    </source>
</reference>
<comment type="caution">
    <text evidence="9">The sequence shown here is derived from an EMBL/GenBank/DDBJ whole genome shotgun (WGS) entry which is preliminary data.</text>
</comment>
<evidence type="ECO:0000256" key="5">
    <source>
        <dbReference type="ARBA" id="ARBA00023274"/>
    </source>
</evidence>
<evidence type="ECO:0000256" key="2">
    <source>
        <dbReference type="ARBA" id="ARBA00022737"/>
    </source>
</evidence>
<dbReference type="NCBIfam" id="TIGR00717">
    <property type="entry name" value="rpsA"/>
    <property type="match status" value="1"/>
</dbReference>
<gene>
    <name evidence="9" type="primary">rpsA</name>
    <name evidence="9" type="ORF">ACFPIE_08975</name>
</gene>
<keyword evidence="2" id="KW-0677">Repeat</keyword>
<name>A0ABW0FSA2_9CAUL</name>
<dbReference type="Gene3D" id="2.40.50.140">
    <property type="entry name" value="Nucleic acid-binding proteins"/>
    <property type="match status" value="6"/>
</dbReference>
<comment type="similarity">
    <text evidence="1 7">Belongs to the bacterial ribosomal protein bS1 family.</text>
</comment>
<dbReference type="EMBL" id="JBHSLF010000018">
    <property type="protein sequence ID" value="MFC5344043.1"/>
    <property type="molecule type" value="Genomic_DNA"/>
</dbReference>
<evidence type="ECO:0000313" key="9">
    <source>
        <dbReference type="EMBL" id="MFC5344043.1"/>
    </source>
</evidence>
<dbReference type="InterPro" id="IPR012340">
    <property type="entry name" value="NA-bd_OB-fold"/>
</dbReference>
<evidence type="ECO:0000256" key="4">
    <source>
        <dbReference type="ARBA" id="ARBA00022980"/>
    </source>
</evidence>
<protein>
    <recommendedName>
        <fullName evidence="7">30S ribosomal protein S1</fullName>
    </recommendedName>
</protein>
<dbReference type="InterPro" id="IPR003029">
    <property type="entry name" value="S1_domain"/>
</dbReference>
<feature type="domain" description="S1 motif" evidence="8">
    <location>
        <begin position="284"/>
        <end position="354"/>
    </location>
</feature>
<feature type="domain" description="S1 motif" evidence="8">
    <location>
        <begin position="28"/>
        <end position="94"/>
    </location>
</feature>
<dbReference type="SMART" id="SM00316">
    <property type="entry name" value="S1"/>
    <property type="match status" value="6"/>
</dbReference>
<keyword evidence="4 7" id="KW-0689">Ribosomal protein</keyword>
<keyword evidence="5 7" id="KW-0687">Ribonucleoprotein</keyword>
<dbReference type="InterPro" id="IPR035104">
    <property type="entry name" value="Ribosomal_protein_S1-like"/>
</dbReference>
<dbReference type="SUPFAM" id="SSF50249">
    <property type="entry name" value="Nucleic acid-binding proteins"/>
    <property type="match status" value="6"/>
</dbReference>
<dbReference type="PIRSF" id="PIRSF002111">
    <property type="entry name" value="RpsA"/>
    <property type="match status" value="1"/>
</dbReference>
<dbReference type="InterPro" id="IPR050437">
    <property type="entry name" value="Ribos_protein_bS1-like"/>
</dbReference>
<feature type="domain" description="S1 motif" evidence="8">
    <location>
        <begin position="457"/>
        <end position="529"/>
    </location>
</feature>
<dbReference type="PANTHER" id="PTHR10724">
    <property type="entry name" value="30S RIBOSOMAL PROTEIN S1"/>
    <property type="match status" value="1"/>
</dbReference>
<dbReference type="GO" id="GO:0005840">
    <property type="term" value="C:ribosome"/>
    <property type="evidence" value="ECO:0007669"/>
    <property type="project" value="UniProtKB-KW"/>
</dbReference>
<comment type="function">
    <text evidence="6 7">Binds mRNA; thus facilitating recognition of the initiation point. It is needed to translate mRNA with a short Shine-Dalgarno (SD) purine-rich sequence.</text>
</comment>
<evidence type="ECO:0000256" key="7">
    <source>
        <dbReference type="PIRNR" id="PIRNR002111"/>
    </source>
</evidence>
<dbReference type="Pfam" id="PF00575">
    <property type="entry name" value="S1"/>
    <property type="match status" value="6"/>
</dbReference>
<dbReference type="RefSeq" id="WP_374037410.1">
    <property type="nucleotide sequence ID" value="NZ_CP169082.1"/>
</dbReference>
<evidence type="ECO:0000256" key="3">
    <source>
        <dbReference type="ARBA" id="ARBA00022884"/>
    </source>
</evidence>
<dbReference type="CDD" id="cd04465">
    <property type="entry name" value="S1_RPS1_repeat_ec2_hs2"/>
    <property type="match status" value="1"/>
</dbReference>
<organism evidence="9 10">
    <name type="scientific">Brevundimonas staleyi</name>
    <dbReference type="NCBI Taxonomy" id="74326"/>
    <lineage>
        <taxon>Bacteria</taxon>
        <taxon>Pseudomonadati</taxon>
        <taxon>Pseudomonadota</taxon>
        <taxon>Alphaproteobacteria</taxon>
        <taxon>Caulobacterales</taxon>
        <taxon>Caulobacteraceae</taxon>
        <taxon>Brevundimonas</taxon>
    </lineage>
</organism>
<feature type="domain" description="S1 motif" evidence="8">
    <location>
        <begin position="371"/>
        <end position="441"/>
    </location>
</feature>
<dbReference type="NCBIfam" id="NF004955">
    <property type="entry name" value="PRK06299.1-5"/>
    <property type="match status" value="1"/>
</dbReference>
<sequence length="567" mass="61516">MADTLNPTRDDFSALLDEQLQGRDLGEGQVVHGRVVGIEKDIIIIDVGLKTEGRIPAREFGQGEGAVIPKVGDDVEVYLERVENALGEAVISRDKARREEAWTRLEVVFAEGHPVNGAIVGRVKGGFTVDLGGASAFLPGSQVDIRPVRDVGPLMGKEQPFQILKMDRPRGNIVVSRRAILEEARAEQRTELVGQLQEGEVRDGVVKNITDYGAFVDLGGIDGLLHVTDMSWKRVSHPSQVLAVGDTVQVQIVKINPDTQRISLGMKQLQSDPWDGVEAKYPPGAKYTGRITNITDYGAFVELEAGVEGLVHVSEMSWTKKNVHPGKIVSTSQEVDVVVLDVDASKRRISLGLKQAQDNPWDAFVANHPIGSTVEGEVKNATEFGLFIGLDNDIDGMVHLSDLDWSVSGEEAIQRYRKGEMVKAKVLDVDVEKERVSLGIKQLGGDPIGEGDTYKKGQTVTVTVTAIESGGIEVKFGEDDAPVSAFVRKSDLSRDRNEQRPEKFAVGDRVDAQITAVDKATRRVSVSIKALEMADEKEAIEQFGSSDSGASLGDILGAALREKAGKE</sequence>
<dbReference type="Proteomes" id="UP001596152">
    <property type="component" value="Unassembled WGS sequence"/>
</dbReference>
<keyword evidence="3 7" id="KW-0694">RNA-binding</keyword>
<dbReference type="PROSITE" id="PS50126">
    <property type="entry name" value="S1"/>
    <property type="match status" value="6"/>
</dbReference>
<accession>A0ABW0FSA2</accession>
<dbReference type="PANTHER" id="PTHR10724:SF7">
    <property type="entry name" value="SMALL RIBOSOMAL SUBUNIT PROTEIN BS1C"/>
    <property type="match status" value="1"/>
</dbReference>
<dbReference type="CDD" id="cd05688">
    <property type="entry name" value="S1_RPS1_repeat_ec3"/>
    <property type="match status" value="1"/>
</dbReference>
<dbReference type="PRINTS" id="PR00681">
    <property type="entry name" value="RIBOSOMALS1"/>
</dbReference>
<dbReference type="CDD" id="cd05691">
    <property type="entry name" value="S1_RPS1_repeat_ec6"/>
    <property type="match status" value="1"/>
</dbReference>